<dbReference type="Proteomes" id="UP000027073">
    <property type="component" value="Unassembled WGS sequence"/>
</dbReference>
<protein>
    <submittedName>
        <fullName evidence="1">Uncharacterized protein</fullName>
    </submittedName>
</protein>
<dbReference type="AlphaFoldDB" id="A0A067NPE9"/>
<accession>A0A067NPE9</accession>
<dbReference type="EMBL" id="KL198007">
    <property type="protein sequence ID" value="KDQ28850.1"/>
    <property type="molecule type" value="Genomic_DNA"/>
</dbReference>
<proteinExistence type="predicted"/>
<organism evidence="1 2">
    <name type="scientific">Pleurotus ostreatus (strain PC15)</name>
    <name type="common">Oyster mushroom</name>
    <dbReference type="NCBI Taxonomy" id="1137138"/>
    <lineage>
        <taxon>Eukaryota</taxon>
        <taxon>Fungi</taxon>
        <taxon>Dikarya</taxon>
        <taxon>Basidiomycota</taxon>
        <taxon>Agaricomycotina</taxon>
        <taxon>Agaricomycetes</taxon>
        <taxon>Agaricomycetidae</taxon>
        <taxon>Agaricales</taxon>
        <taxon>Pleurotineae</taxon>
        <taxon>Pleurotaceae</taxon>
        <taxon>Pleurotus</taxon>
    </lineage>
</organism>
<dbReference type="HOGENOM" id="CLU_2110011_0_0_1"/>
<dbReference type="VEuPathDB" id="FungiDB:PLEOSDRAFT_1102889"/>
<sequence>MRAWYSPGIPLPTAQITFEIALEDHFDILYAMEDVVIADASTTPLDLVLATIYRFAGDDDGDLKVTITLNEEDAVDGEVSRRGIRHRVVLFNSLPYAEIHLVDVFFAYTFCFNVL</sequence>
<evidence type="ECO:0000313" key="1">
    <source>
        <dbReference type="EMBL" id="KDQ28850.1"/>
    </source>
</evidence>
<gene>
    <name evidence="1" type="ORF">PLEOSDRAFT_1102889</name>
</gene>
<dbReference type="OrthoDB" id="3099290at2759"/>
<reference evidence="2" key="1">
    <citation type="journal article" date="2014" name="Proc. Natl. Acad. Sci. U.S.A.">
        <title>Extensive sampling of basidiomycete genomes demonstrates inadequacy of the white-rot/brown-rot paradigm for wood decay fungi.</title>
        <authorList>
            <person name="Riley R."/>
            <person name="Salamov A.A."/>
            <person name="Brown D.W."/>
            <person name="Nagy L.G."/>
            <person name="Floudas D."/>
            <person name="Held B.W."/>
            <person name="Levasseur A."/>
            <person name="Lombard V."/>
            <person name="Morin E."/>
            <person name="Otillar R."/>
            <person name="Lindquist E.A."/>
            <person name="Sun H."/>
            <person name="LaButti K.M."/>
            <person name="Schmutz J."/>
            <person name="Jabbour D."/>
            <person name="Luo H."/>
            <person name="Baker S.E."/>
            <person name="Pisabarro A.G."/>
            <person name="Walton J.D."/>
            <person name="Blanchette R.A."/>
            <person name="Henrissat B."/>
            <person name="Martin F."/>
            <person name="Cullen D."/>
            <person name="Hibbett D.S."/>
            <person name="Grigoriev I.V."/>
        </authorList>
    </citation>
    <scope>NUCLEOTIDE SEQUENCE [LARGE SCALE GENOMIC DNA]</scope>
    <source>
        <strain evidence="2">PC15</strain>
    </source>
</reference>
<evidence type="ECO:0000313" key="2">
    <source>
        <dbReference type="Proteomes" id="UP000027073"/>
    </source>
</evidence>
<dbReference type="InParanoid" id="A0A067NPE9"/>
<name>A0A067NPE9_PLEO1</name>